<dbReference type="Gene3D" id="2.60.40.10">
    <property type="entry name" value="Immunoglobulins"/>
    <property type="match status" value="1"/>
</dbReference>
<dbReference type="InterPro" id="IPR026444">
    <property type="entry name" value="Secre_tail"/>
</dbReference>
<protein>
    <recommendedName>
        <fullName evidence="1">Secretion system C-terminal sorting domain-containing protein</fullName>
    </recommendedName>
</protein>
<dbReference type="EMBL" id="AP028055">
    <property type="protein sequence ID" value="BEG99933.1"/>
    <property type="molecule type" value="Genomic_DNA"/>
</dbReference>
<gene>
    <name evidence="2" type="ORF">BSYN_21980</name>
</gene>
<keyword evidence="3" id="KW-1185">Reference proteome</keyword>
<dbReference type="RefSeq" id="WP_353330851.1">
    <property type="nucleotide sequence ID" value="NZ_AP028055.1"/>
</dbReference>
<evidence type="ECO:0000313" key="2">
    <source>
        <dbReference type="EMBL" id="BEG99933.1"/>
    </source>
</evidence>
<proteinExistence type="predicted"/>
<feature type="domain" description="Secretion system C-terminal sorting" evidence="1">
    <location>
        <begin position="912"/>
        <end position="982"/>
    </location>
</feature>
<reference evidence="2 3" key="1">
    <citation type="submission" date="2023-04" db="EMBL/GenBank/DDBJ databases">
        <title>Draft genome sequence of acteroides sedimenti strain YN3PY1.</title>
        <authorList>
            <person name="Yoshida N."/>
        </authorList>
    </citation>
    <scope>NUCLEOTIDE SEQUENCE [LARGE SCALE GENOMIC DNA]</scope>
    <source>
        <strain evidence="2 3">YN3PY1</strain>
    </source>
</reference>
<evidence type="ECO:0000313" key="3">
    <source>
        <dbReference type="Proteomes" id="UP001496674"/>
    </source>
</evidence>
<evidence type="ECO:0000259" key="1">
    <source>
        <dbReference type="Pfam" id="PF18962"/>
    </source>
</evidence>
<organism evidence="2 3">
    <name type="scientific">Bacteroides sedimenti</name>
    <dbReference type="NCBI Taxonomy" id="2136147"/>
    <lineage>
        <taxon>Bacteria</taxon>
        <taxon>Pseudomonadati</taxon>
        <taxon>Bacteroidota</taxon>
        <taxon>Bacteroidia</taxon>
        <taxon>Bacteroidales</taxon>
        <taxon>Bacteroidaceae</taxon>
        <taxon>Bacteroides</taxon>
    </lineage>
</organism>
<dbReference type="Proteomes" id="UP001496674">
    <property type="component" value="Chromosome"/>
</dbReference>
<dbReference type="SUPFAM" id="SSF110296">
    <property type="entry name" value="Oligoxyloglucan reducing end-specific cellobiohydrolase"/>
    <property type="match status" value="1"/>
</dbReference>
<dbReference type="Gene3D" id="2.60.120.200">
    <property type="match status" value="1"/>
</dbReference>
<dbReference type="SUPFAM" id="SSF49899">
    <property type="entry name" value="Concanavalin A-like lectins/glucanases"/>
    <property type="match status" value="1"/>
</dbReference>
<dbReference type="InterPro" id="IPR013783">
    <property type="entry name" value="Ig-like_fold"/>
</dbReference>
<name>A0ABM8ID94_9BACE</name>
<accession>A0ABM8ID94</accession>
<dbReference type="Pfam" id="PF18962">
    <property type="entry name" value="Por_Secre_tail"/>
    <property type="match status" value="1"/>
</dbReference>
<dbReference type="NCBIfam" id="TIGR04183">
    <property type="entry name" value="Por_Secre_tail"/>
    <property type="match status" value="1"/>
</dbReference>
<dbReference type="Pfam" id="PF13385">
    <property type="entry name" value="Laminin_G_3"/>
    <property type="match status" value="1"/>
</dbReference>
<dbReference type="InterPro" id="IPR013320">
    <property type="entry name" value="ConA-like_dom_sf"/>
</dbReference>
<sequence length="983" mass="109469">MKSVTSSLQKIFIVLIFSAITLPAYSILNPTGSSQPLAKKTEVIPIPGVDMQRIQNRLEVLKYHGRVWFNPPFNTFVYPFIVISASDYQTQKPADAFPFEAGFVAANGTITISEPITNEQKAVFPDLTSVALYYLNQAYIFHYYQTNQMPLIFKVGFPLFESGLLPSDATIKAAVNAYGGAFPSFDVLNNRAGFIANNGMAVAGVFAEFMNVFKNWGYPLITNINANGFDVAPWWFNVDNLPGLLGDFNRYLSHRFLLSDDNFRVKLYRESDNFKFYTTPYFGNINFPMLTESMEEAYAEYTSHYNVKAGEKMSVFTLGDCVDADIEGLNCDPATANIGGTAWSSGLHAGCTSNAADLNSVKYLMRHELAHLFQGLWKQESGTAWLGEGFAFFNAEGPLAGEYLGLSGFSYRPLLISSMDFATRYFGHRPTYADTKDYPQTDYGYKYLGYSMIDFMYRKGGYDAVKNVQINDTVGYKTLGYATAQAFFEDYLFDFDTRVQQMPVATLLNPVTSTNETNQTVAINWVPLKNTIKLNVYVSTDEAKSWTKIADHTTDTSCTWNAADIQSRFFIKISAPDNLDVSTTFGPFQKVNLAKLSLISPAINSYVITGDTAIIKWGTTNVQNIKIDYSINNGVDWTGIEPGTSTVSGQYKWIVPTNISGACQLKITDLSNNSNLSVGETFTVLQNNPVGGPYLMDKNTVLLLHFDNDLNNRSNLAPNAIGNPTSLATDAAGVDQLGRSYKTVTPLTVPNSAALNLTGDWTIEAWIKLNSFTANNNMYLVWKPGDSDMYQSNYSLEVSPWWGNVFHGYYFSGLNSRIGQTSSSINLNEWYHVTFIRDTKGMKIKLIVHDRNRNQIFSGEQNYTSTETYLNARDLQIGTNLDGYIDEVRISNIARSLINTGINNQLSNRLTIYPNPSTGIVYLNGVQGAGQIMVSDANGRLLLTQPLSGKPTEKIDLASFKKGIYFIQLKQEHASQTNKVVIW</sequence>